<dbReference type="Proteomes" id="UP000887580">
    <property type="component" value="Unplaced"/>
</dbReference>
<sequence>MPSKIAVYDVHGNVVWDLGECRQNQLRFKTQGNIFLTCHFGAFASGMIQIYNFAQRKEITTIHVKNATDIEFSYDGYHFVTATTSKHSRTDNCYKIWKYTGEMLYEYAPASKFDLRSFQWQSWRHKSKGQNRLARKQRNEQKLETPKSIEVHDPCDFGGTVSTISTTSAGTGFFGTAATPSGTGLFGSTSSTFVQQQQPCDFGGTFTFMGLNYSCCEQFYMRFKCMYFNDPIRAASVMFMKDAKDMKQEGKKVAGFVADRWNKIKLKVMKLAVFCKFTQNSDLLLELFKTIDCTLVETSVDLFWGIGLSINDTNVGNRNYWRGHNHLGYILTDLRKFLQLQPIYYKYVKEAYEFLNMKVPGYCYAKQIPQSFALPEINMIEEWLDDNLLTRNDNIGSKLLQIMNYIEGRGLGQYHNGTLAPVITPYRHPRDFSGLGLHGKEPSKIQYEQFKQHRSQSRVVTSSPFANSELRSNPVHLGSRESEFGGSSARTFYNSRIIHGGSISCNICVRDQTEVPYDYGTEKPSGGRNTEADEQHNLDNADEIYRLKKELEDFKRDFINSQETIRNLQQHVNEIRDAQRFIQEKELLLHNHTEENVALEHKLETVTSDLEKALIESGNTKFLISQFENMY</sequence>
<dbReference type="WBParaSite" id="PS1159_v2.g22421.t1">
    <property type="protein sequence ID" value="PS1159_v2.g22421.t1"/>
    <property type="gene ID" value="PS1159_v2.g22421"/>
</dbReference>
<proteinExistence type="predicted"/>
<name>A0AC35FYX4_9BILA</name>
<accession>A0AC35FYX4</accession>
<protein>
    <submittedName>
        <fullName evidence="2">G-patch domain-containing protein</fullName>
    </submittedName>
</protein>
<reference evidence="2" key="1">
    <citation type="submission" date="2022-11" db="UniProtKB">
        <authorList>
            <consortium name="WormBaseParasite"/>
        </authorList>
    </citation>
    <scope>IDENTIFICATION</scope>
</reference>
<evidence type="ECO:0000313" key="2">
    <source>
        <dbReference type="WBParaSite" id="PS1159_v2.g22421.t1"/>
    </source>
</evidence>
<evidence type="ECO:0000313" key="1">
    <source>
        <dbReference type="Proteomes" id="UP000887580"/>
    </source>
</evidence>
<organism evidence="1 2">
    <name type="scientific">Panagrolaimus sp. PS1159</name>
    <dbReference type="NCBI Taxonomy" id="55785"/>
    <lineage>
        <taxon>Eukaryota</taxon>
        <taxon>Metazoa</taxon>
        <taxon>Ecdysozoa</taxon>
        <taxon>Nematoda</taxon>
        <taxon>Chromadorea</taxon>
        <taxon>Rhabditida</taxon>
        <taxon>Tylenchina</taxon>
        <taxon>Panagrolaimomorpha</taxon>
        <taxon>Panagrolaimoidea</taxon>
        <taxon>Panagrolaimidae</taxon>
        <taxon>Panagrolaimus</taxon>
    </lineage>
</organism>